<dbReference type="AlphaFoldDB" id="A0A0G0Z288"/>
<comment type="caution">
    <text evidence="1">The sequence shown here is derived from an EMBL/GenBank/DDBJ whole genome shotgun (WGS) entry which is preliminary data.</text>
</comment>
<reference evidence="1 2" key="1">
    <citation type="journal article" date="2015" name="Nature">
        <title>rRNA introns, odd ribosomes, and small enigmatic genomes across a large radiation of phyla.</title>
        <authorList>
            <person name="Brown C.T."/>
            <person name="Hug L.A."/>
            <person name="Thomas B.C."/>
            <person name="Sharon I."/>
            <person name="Castelle C.J."/>
            <person name="Singh A."/>
            <person name="Wilkins M.J."/>
            <person name="Williams K.H."/>
            <person name="Banfield J.F."/>
        </authorList>
    </citation>
    <scope>NUCLEOTIDE SEQUENCE [LARGE SCALE GENOMIC DNA]</scope>
</reference>
<protein>
    <submittedName>
        <fullName evidence="1">Uncharacterized protein</fullName>
    </submittedName>
</protein>
<accession>A0A0G0Z288</accession>
<sequence length="90" mass="10739">MVSILDKYDLEETKQRRISREFQDYAYRLAVELEDTAHTAIYMRLAKNTPRPIIEQARLFVLGANHPTSKGRLFMWKLKQLREENKAEEK</sequence>
<dbReference type="Proteomes" id="UP000033854">
    <property type="component" value="Unassembled WGS sequence"/>
</dbReference>
<evidence type="ECO:0000313" key="2">
    <source>
        <dbReference type="Proteomes" id="UP000033854"/>
    </source>
</evidence>
<dbReference type="EMBL" id="LCDA01000004">
    <property type="protein sequence ID" value="KKS42889.1"/>
    <property type="molecule type" value="Genomic_DNA"/>
</dbReference>
<organism evidence="1 2">
    <name type="scientific">Candidatus Collierbacteria bacterium GW2011_GWA2_42_17</name>
    <dbReference type="NCBI Taxonomy" id="1618378"/>
    <lineage>
        <taxon>Bacteria</taxon>
        <taxon>Candidatus Collieribacteriota</taxon>
    </lineage>
</organism>
<name>A0A0G0Z288_9BACT</name>
<gene>
    <name evidence="1" type="ORF">UV06_C0004G0024</name>
</gene>
<proteinExistence type="predicted"/>
<evidence type="ECO:0000313" key="1">
    <source>
        <dbReference type="EMBL" id="KKS42889.1"/>
    </source>
</evidence>